<protein>
    <submittedName>
        <fullName evidence="2">Uncharacterized protein</fullName>
    </submittedName>
</protein>
<name>A0ABV5G694_9MICC</name>
<keyword evidence="3" id="KW-1185">Reference proteome</keyword>
<evidence type="ECO:0000313" key="3">
    <source>
        <dbReference type="Proteomes" id="UP001589575"/>
    </source>
</evidence>
<organism evidence="2 3">
    <name type="scientific">Citricoccus parietis</name>
    <dbReference type="NCBI Taxonomy" id="592307"/>
    <lineage>
        <taxon>Bacteria</taxon>
        <taxon>Bacillati</taxon>
        <taxon>Actinomycetota</taxon>
        <taxon>Actinomycetes</taxon>
        <taxon>Micrococcales</taxon>
        <taxon>Micrococcaceae</taxon>
        <taxon>Citricoccus</taxon>
    </lineage>
</organism>
<gene>
    <name evidence="2" type="ORF">ACFFX0_26130</name>
</gene>
<comment type="caution">
    <text evidence="2">The sequence shown here is derived from an EMBL/GenBank/DDBJ whole genome shotgun (WGS) entry which is preliminary data.</text>
</comment>
<reference evidence="2 3" key="1">
    <citation type="submission" date="2024-09" db="EMBL/GenBank/DDBJ databases">
        <authorList>
            <person name="Sun Q."/>
            <person name="Mori K."/>
        </authorList>
    </citation>
    <scope>NUCLEOTIDE SEQUENCE [LARGE SCALE GENOMIC DNA]</scope>
    <source>
        <strain evidence="2 3">CCM 7609</strain>
    </source>
</reference>
<dbReference type="Proteomes" id="UP001589575">
    <property type="component" value="Unassembled WGS sequence"/>
</dbReference>
<dbReference type="EMBL" id="JBHMFI010000002">
    <property type="protein sequence ID" value="MFB9074483.1"/>
    <property type="molecule type" value="Genomic_DNA"/>
</dbReference>
<accession>A0ABV5G694</accession>
<sequence length="72" mass="8104">MPEGEWTMAPRLLPETVDYPWVDLVGCGTGRATGAPQGWQFATVGTDEPSTPRRFRCRSDLRHVHQPDRGRP</sequence>
<feature type="compositionally biased region" description="Basic and acidic residues" evidence="1">
    <location>
        <begin position="57"/>
        <end position="72"/>
    </location>
</feature>
<proteinExistence type="predicted"/>
<feature type="region of interest" description="Disordered" evidence="1">
    <location>
        <begin position="40"/>
        <end position="72"/>
    </location>
</feature>
<evidence type="ECO:0000313" key="2">
    <source>
        <dbReference type="EMBL" id="MFB9074483.1"/>
    </source>
</evidence>
<evidence type="ECO:0000256" key="1">
    <source>
        <dbReference type="SAM" id="MobiDB-lite"/>
    </source>
</evidence>